<proteinExistence type="predicted"/>
<feature type="compositionally biased region" description="Polar residues" evidence="2">
    <location>
        <begin position="418"/>
        <end position="438"/>
    </location>
</feature>
<dbReference type="PANTHER" id="PTHR33206">
    <property type="entry name" value="PROTEIN CBG10425"/>
    <property type="match status" value="1"/>
</dbReference>
<feature type="compositionally biased region" description="Basic residues" evidence="2">
    <location>
        <begin position="717"/>
        <end position="727"/>
    </location>
</feature>
<accession>W2VZW9</accession>
<keyword evidence="1" id="KW-0233">DNA recombination</keyword>
<evidence type="ECO:0000256" key="1">
    <source>
        <dbReference type="ARBA" id="ARBA00023172"/>
    </source>
</evidence>
<dbReference type="GO" id="GO:0003677">
    <property type="term" value="F:DNA binding"/>
    <property type="evidence" value="ECO:0007669"/>
    <property type="project" value="InterPro"/>
</dbReference>
<evidence type="ECO:0008006" key="5">
    <source>
        <dbReference type="Google" id="ProtNLM"/>
    </source>
</evidence>
<dbReference type="GO" id="GO:0015074">
    <property type="term" value="P:DNA integration"/>
    <property type="evidence" value="ECO:0007669"/>
    <property type="project" value="InterPro"/>
</dbReference>
<feature type="compositionally biased region" description="Polar residues" evidence="2">
    <location>
        <begin position="387"/>
        <end position="396"/>
    </location>
</feature>
<dbReference type="Gene3D" id="1.10.443.10">
    <property type="entry name" value="Intergrase catalytic core"/>
    <property type="match status" value="1"/>
</dbReference>
<organism evidence="3 4">
    <name type="scientific">Phytophthora nicotianae CJ01A1</name>
    <dbReference type="NCBI Taxonomy" id="1317063"/>
    <lineage>
        <taxon>Eukaryota</taxon>
        <taxon>Sar</taxon>
        <taxon>Stramenopiles</taxon>
        <taxon>Oomycota</taxon>
        <taxon>Peronosporomycetes</taxon>
        <taxon>Peronosporales</taxon>
        <taxon>Peronosporaceae</taxon>
        <taxon>Phytophthora</taxon>
    </lineage>
</organism>
<feature type="compositionally biased region" description="Basic and acidic residues" evidence="2">
    <location>
        <begin position="707"/>
        <end position="716"/>
    </location>
</feature>
<dbReference type="GO" id="GO:0006310">
    <property type="term" value="P:DNA recombination"/>
    <property type="evidence" value="ECO:0007669"/>
    <property type="project" value="UniProtKB-KW"/>
</dbReference>
<feature type="compositionally biased region" description="Low complexity" evidence="2">
    <location>
        <begin position="353"/>
        <end position="368"/>
    </location>
</feature>
<sequence length="1605" mass="181819">MLQFYYDCIDFYFDRSDFEYQEMDTDFAYMAFSCEKPFEEYIKHELRDHFEQHKYEWFPRDYNKKVAAFDRRTPGLFKEEWRGDAMVSLSSKNYICYLPDERHKVKVSAKGVEQGGGRNKDVLNLKGFETVVRDRTTLQGTNKGFRLCKNTKSIITYTQQKTALNYCYDKRRVLEDDQSLKNWFDKMDELLHQLYYNPKTGYVGAQALYQKAKELNPKITMKVVKNWYDKQTDISTISGAKEAFRWFKITSRSPNSWQMDLAFLEKRPLLTAININSRIGYAMLLTNKQGSTVLAAIKIFVRLNTTDILITDNEQKRQDYLERVQRRLRQAEAKQQMYDDASWASDATKGLSLTSKSSSDASAQTDTTVGSHNSAYARVSLDDDSKQSQISENSQKIPEHSPTEIGTQAGSQIFDVGSQTSLDTSDKNVQASPRTTEIGTDAEHPVMFDSFTSTSPDEELFSDTTGDTQQIAKKESTTGKRPAPPAEDRDSQRRRLTSPSDLLDLSSTPERPAKHAFNPSRPQQAINRLLVSPDHAGKSPSALVEAMNSSRATKFKPHPAIIARVYDFEFGRRGLSVMHFVRFDFAARRAWVLHVFAEEFFDHAKCRLLSCAREFIEELHSFCHWSAQDIATLTFWFDSVMEEYRSASEQDARLGSSTRSTITSKLSLQDPDLQSVLYIIPSERLDALGTAASAPRRPPYHSARTSDPFRRSDTTRAKRKNTSRGHRCLATQRSTTRVHEELIGKWLRFQIRRPVRFSRTTHTSFPIRWIQLYVSKSRKIWVSFDPSLRMNRSTAAEPVVPEFSHPPVKSERHRNLNTLYTIASKKAIPYPLPSISPPDCESLAAARIGRLVSAFRKARVSIPALLSTVSPDDAAKLFEEHDIVVGFSQVVKTLKLSLQEAVALWRNESESDSRPYKALDPRWLDIFLHGYRYRLSVVKTATHGVTHAFTSPQEADSMPVSNHKSSSQYTTVFIRSIREGQVDGTYMMVTMDVALAWSELRFSPFGCVPKPRVNPQIETRLIHDLSWPDDSSVNARSTQEELPSLHFAPVSHIAQRIEDLATRYPGERIKILKGDVKWAFRNVPVAASLAAHFAGSCNADTAVVVLSLPFGWTGSSAHYGEFGGAISFMVSRESPNLMDPTDPDTHPFFSYVWVDDHLLVEIDDANRLMLAETALKLSMMATLGPYAINDKNILAVVYQTLRTGTRMEHGQEDRLDAHYKDHQGSRKNFRGFQRQIHSEKETREAPWKIPCKFRKIYTGGLANTSGDLWQTHHEMYTWGHGATGVPSALEQESRHDSTRMTHTRQTNADSTPRRFETIRAKIRHIGWCHQLGVGFIPRLLPQHELVLQGMRRLSPPRQERCPVSQEMLKHIFGLPLQRPAPRHLWAAVLGFFFCLRGAEYLSVSSKRHRYRLQVSDVSVKDANSNSTSEYASASAVSITLRGRKTDQNGRTTTRTLDKSEHPPVCPVFAALLLLRNASAINMSGDEPICSSSPGRVLSAEPMSNVLRSAAKACDVNPSNISTHFQRVGGATALHAAGVDADTIRMHGRWSSDADQIYIRQRDAASLQLARRMSSFKSKPNSNFVHTHPNGETRAHALALSAHKIM</sequence>
<evidence type="ECO:0000256" key="2">
    <source>
        <dbReference type="SAM" id="MobiDB-lite"/>
    </source>
</evidence>
<evidence type="ECO:0000313" key="4">
    <source>
        <dbReference type="Proteomes" id="UP000018958"/>
    </source>
</evidence>
<gene>
    <name evidence="3" type="ORF">F441_19762</name>
</gene>
<dbReference type="SUPFAM" id="SSF56349">
    <property type="entry name" value="DNA breaking-rejoining enzymes"/>
    <property type="match status" value="1"/>
</dbReference>
<reference evidence="3 4" key="1">
    <citation type="submission" date="2013-11" db="EMBL/GenBank/DDBJ databases">
        <title>The Genome Sequence of Phytophthora parasitica CJ01A1.</title>
        <authorList>
            <consortium name="The Broad Institute Genomics Platform"/>
            <person name="Russ C."/>
            <person name="Tyler B."/>
            <person name="Panabieres F."/>
            <person name="Shan W."/>
            <person name="Tripathy S."/>
            <person name="Grunwald N."/>
            <person name="Machado M."/>
            <person name="Johnson C.S."/>
            <person name="Walker B."/>
            <person name="Young S.K."/>
            <person name="Zeng Q."/>
            <person name="Gargeya S."/>
            <person name="Fitzgerald M."/>
            <person name="Haas B."/>
            <person name="Abouelleil A."/>
            <person name="Allen A.W."/>
            <person name="Alvarado L."/>
            <person name="Arachchi H.M."/>
            <person name="Berlin A.M."/>
            <person name="Chapman S.B."/>
            <person name="Gainer-Dewar J."/>
            <person name="Goldberg J."/>
            <person name="Griggs A."/>
            <person name="Gujja S."/>
            <person name="Hansen M."/>
            <person name="Howarth C."/>
            <person name="Imamovic A."/>
            <person name="Ireland A."/>
            <person name="Larimer J."/>
            <person name="McCowan C."/>
            <person name="Murphy C."/>
            <person name="Pearson M."/>
            <person name="Poon T.W."/>
            <person name="Priest M."/>
            <person name="Roberts A."/>
            <person name="Saif S."/>
            <person name="Shea T."/>
            <person name="Sisk P."/>
            <person name="Sykes S."/>
            <person name="Wortman J."/>
            <person name="Nusbaum C."/>
            <person name="Birren B."/>
        </authorList>
    </citation>
    <scope>NUCLEOTIDE SEQUENCE [LARGE SCALE GENOMIC DNA]</scope>
    <source>
        <strain evidence="3 4">CJ01A1</strain>
    </source>
</reference>
<comment type="caution">
    <text evidence="3">The sequence shown here is derived from an EMBL/GenBank/DDBJ whole genome shotgun (WGS) entry which is preliminary data.</text>
</comment>
<dbReference type="EMBL" id="ANIX01003916">
    <property type="protein sequence ID" value="ETP03268.1"/>
    <property type="molecule type" value="Genomic_DNA"/>
</dbReference>
<feature type="compositionally biased region" description="Low complexity" evidence="2">
    <location>
        <begin position="497"/>
        <end position="509"/>
    </location>
</feature>
<name>W2VZW9_PHYNI</name>
<dbReference type="InterPro" id="IPR013762">
    <property type="entry name" value="Integrase-like_cat_sf"/>
</dbReference>
<feature type="region of interest" description="Disordered" evidence="2">
    <location>
        <begin position="691"/>
        <end position="727"/>
    </location>
</feature>
<evidence type="ECO:0000313" key="3">
    <source>
        <dbReference type="EMBL" id="ETP03268.1"/>
    </source>
</evidence>
<dbReference type="InterPro" id="IPR011010">
    <property type="entry name" value="DNA_brk_join_enz"/>
</dbReference>
<feature type="compositionally biased region" description="Polar residues" evidence="2">
    <location>
        <begin position="462"/>
        <end position="471"/>
    </location>
</feature>
<feature type="region of interest" description="Disordered" evidence="2">
    <location>
        <begin position="353"/>
        <end position="405"/>
    </location>
</feature>
<feature type="region of interest" description="Disordered" evidence="2">
    <location>
        <begin position="418"/>
        <end position="524"/>
    </location>
</feature>
<dbReference type="Proteomes" id="UP000018958">
    <property type="component" value="Unassembled WGS sequence"/>
</dbReference>
<dbReference type="PANTHER" id="PTHR33206:SF1">
    <property type="entry name" value="DNA-DIRECTED DNA POLYMERASE"/>
    <property type="match status" value="1"/>
</dbReference>
<protein>
    <recommendedName>
        <fullName evidence="5">Tyr recombinase domain-containing protein</fullName>
    </recommendedName>
</protein>